<gene>
    <name evidence="2" type="ORF">AX018_10117</name>
</gene>
<organism evidence="2 3">
    <name type="scientific">Paracidovorax anthurii</name>
    <dbReference type="NCBI Taxonomy" id="78229"/>
    <lineage>
        <taxon>Bacteria</taxon>
        <taxon>Pseudomonadati</taxon>
        <taxon>Pseudomonadota</taxon>
        <taxon>Betaproteobacteria</taxon>
        <taxon>Burkholderiales</taxon>
        <taxon>Comamonadaceae</taxon>
        <taxon>Paracidovorax</taxon>
    </lineage>
</organism>
<feature type="signal peptide" evidence="1">
    <location>
        <begin position="1"/>
        <end position="35"/>
    </location>
</feature>
<proteinExistence type="predicted"/>
<evidence type="ECO:0000313" key="3">
    <source>
        <dbReference type="Proteomes" id="UP000248856"/>
    </source>
</evidence>
<keyword evidence="1" id="KW-0732">Signal</keyword>
<evidence type="ECO:0000313" key="2">
    <source>
        <dbReference type="EMBL" id="RAR84289.1"/>
    </source>
</evidence>
<sequence>MTMTGRLGAAWRFAARSVGRLAAMAGLAALLAACASPDFLQPGARRDDVLRELGPPYSSTALPGGGERLLYSTQPAGRQVYHLDFDATGRLVRRDQVLTFQNLAGIPAGWSVEDVRRTFGPPMRVEQVARFDGDIWTYRFLDDLRTRRFAHVHIDRRGVVQKVMFTDEPDPRDWPPF</sequence>
<keyword evidence="3" id="KW-1185">Reference proteome</keyword>
<protein>
    <submittedName>
        <fullName evidence="2">Beta-barrel assembly machine subunit BamE</fullName>
    </submittedName>
</protein>
<dbReference type="AlphaFoldDB" id="A0A328ZEI4"/>
<comment type="caution">
    <text evidence="2">The sequence shown here is derived from an EMBL/GenBank/DDBJ whole genome shotgun (WGS) entry which is preliminary data.</text>
</comment>
<reference evidence="2 3" key="1">
    <citation type="submission" date="2018-06" db="EMBL/GenBank/DDBJ databases">
        <title>Genomic Encyclopedia of Archaeal and Bacterial Type Strains, Phase II (KMG-II): from individual species to whole genera.</title>
        <authorList>
            <person name="Goeker M."/>
        </authorList>
    </citation>
    <scope>NUCLEOTIDE SEQUENCE [LARGE SCALE GENOMIC DNA]</scope>
    <source>
        <strain evidence="2 3">CFPB 3232</strain>
    </source>
</reference>
<dbReference type="PROSITE" id="PS51257">
    <property type="entry name" value="PROKAR_LIPOPROTEIN"/>
    <property type="match status" value="1"/>
</dbReference>
<evidence type="ECO:0000256" key="1">
    <source>
        <dbReference type="SAM" id="SignalP"/>
    </source>
</evidence>
<feature type="chain" id="PRO_5016345133" evidence="1">
    <location>
        <begin position="36"/>
        <end position="177"/>
    </location>
</feature>
<dbReference type="Proteomes" id="UP000248856">
    <property type="component" value="Unassembled WGS sequence"/>
</dbReference>
<dbReference type="EMBL" id="QLTA01000011">
    <property type="protein sequence ID" value="RAR84289.1"/>
    <property type="molecule type" value="Genomic_DNA"/>
</dbReference>
<name>A0A328ZEI4_9BURK</name>
<accession>A0A328ZEI4</accession>